<keyword evidence="3" id="KW-1185">Reference proteome</keyword>
<dbReference type="Pfam" id="PF00583">
    <property type="entry name" value="Acetyltransf_1"/>
    <property type="match status" value="1"/>
</dbReference>
<organism evidence="2 3">
    <name type="scientific">Candidatus Protofrankia californiensis</name>
    <dbReference type="NCBI Taxonomy" id="1839754"/>
    <lineage>
        <taxon>Bacteria</taxon>
        <taxon>Bacillati</taxon>
        <taxon>Actinomycetota</taxon>
        <taxon>Actinomycetes</taxon>
        <taxon>Frankiales</taxon>
        <taxon>Frankiaceae</taxon>
        <taxon>Protofrankia</taxon>
    </lineage>
</organism>
<dbReference type="AlphaFoldDB" id="A0A1C3P3T0"/>
<evidence type="ECO:0000259" key="1">
    <source>
        <dbReference type="PROSITE" id="PS51186"/>
    </source>
</evidence>
<name>A0A1C3P3T0_9ACTN</name>
<feature type="domain" description="N-acetyltransferase" evidence="1">
    <location>
        <begin position="81"/>
        <end position="223"/>
    </location>
</feature>
<dbReference type="PANTHER" id="PTHR43617">
    <property type="entry name" value="L-AMINO ACID N-ACETYLTRANSFERASE"/>
    <property type="match status" value="1"/>
</dbReference>
<dbReference type="SUPFAM" id="SSF55729">
    <property type="entry name" value="Acyl-CoA N-acyltransferases (Nat)"/>
    <property type="match status" value="1"/>
</dbReference>
<dbReference type="InterPro" id="IPR000182">
    <property type="entry name" value="GNAT_dom"/>
</dbReference>
<evidence type="ECO:0000313" key="2">
    <source>
        <dbReference type="EMBL" id="SBW24420.1"/>
    </source>
</evidence>
<dbReference type="EMBL" id="FLUV01001744">
    <property type="protein sequence ID" value="SBW24420.1"/>
    <property type="molecule type" value="Genomic_DNA"/>
</dbReference>
<dbReference type="InterPro" id="IPR016181">
    <property type="entry name" value="Acyl_CoA_acyltransferase"/>
</dbReference>
<keyword evidence="2" id="KW-0808">Transferase</keyword>
<dbReference type="InterPro" id="IPR050276">
    <property type="entry name" value="MshD_Acetyltransferase"/>
</dbReference>
<protein>
    <submittedName>
        <fullName evidence="2">N-acetyltransferase GCN5</fullName>
    </submittedName>
</protein>
<dbReference type="GO" id="GO:0008999">
    <property type="term" value="F:protein-N-terminal-alanine acetyltransferase activity"/>
    <property type="evidence" value="ECO:0007669"/>
    <property type="project" value="TreeGrafter"/>
</dbReference>
<dbReference type="PANTHER" id="PTHR43617:SF31">
    <property type="entry name" value="MYCOTHIOL ACETYLTRANSFERASE"/>
    <property type="match status" value="1"/>
</dbReference>
<gene>
    <name evidence="2" type="ORF">FDG2_4145</name>
</gene>
<sequence>MELPHHEHPAPSHTTTIIRIRSVRSGERSWHRQVEVCRIGNPARTVARPASRALRASICAAPCHGRITLTVWDRRSGAGAVRIEPADDAMFHEHDAWRYDPPHDFYNSDGIPVKNPERFFAARDDDGTLIGFYFFELHDDALFYGFGLRPDLTGRGFGEQFVLAGLEFARTIYGQRRVVLHVAAFNERAIRLYRRLGFTETGRHTETFDGYGAVEFIDMEKPG</sequence>
<reference evidence="3" key="1">
    <citation type="submission" date="2016-02" db="EMBL/GenBank/DDBJ databases">
        <authorList>
            <person name="Wibberg D."/>
        </authorList>
    </citation>
    <scope>NUCLEOTIDE SEQUENCE [LARGE SCALE GENOMIC DNA]</scope>
</reference>
<accession>A0A1C3P3T0</accession>
<dbReference type="PROSITE" id="PS51186">
    <property type="entry name" value="GNAT"/>
    <property type="match status" value="1"/>
</dbReference>
<evidence type="ECO:0000313" key="3">
    <source>
        <dbReference type="Proteomes" id="UP000199013"/>
    </source>
</evidence>
<dbReference type="Proteomes" id="UP000199013">
    <property type="component" value="Unassembled WGS sequence"/>
</dbReference>
<proteinExistence type="predicted"/>
<dbReference type="Gene3D" id="3.40.630.30">
    <property type="match status" value="1"/>
</dbReference>